<proteinExistence type="predicted"/>
<comment type="caution">
    <text evidence="1">The sequence shown here is derived from an EMBL/GenBank/DDBJ whole genome shotgun (WGS) entry which is preliminary data.</text>
</comment>
<dbReference type="Proteomes" id="UP000032680">
    <property type="component" value="Unassembled WGS sequence"/>
</dbReference>
<dbReference type="Pfam" id="PF13489">
    <property type="entry name" value="Methyltransf_23"/>
    <property type="match status" value="1"/>
</dbReference>
<organism evidence="1 2">
    <name type="scientific">Acidisphaera rubrifaciens HS-AP3</name>
    <dbReference type="NCBI Taxonomy" id="1231350"/>
    <lineage>
        <taxon>Bacteria</taxon>
        <taxon>Pseudomonadati</taxon>
        <taxon>Pseudomonadota</taxon>
        <taxon>Alphaproteobacteria</taxon>
        <taxon>Acetobacterales</taxon>
        <taxon>Acetobacteraceae</taxon>
        <taxon>Acidisphaera</taxon>
    </lineage>
</organism>
<protein>
    <submittedName>
        <fullName evidence="1">Uncharacterized protein</fullName>
    </submittedName>
</protein>
<gene>
    <name evidence="1" type="ORF">Asru_0148_02</name>
</gene>
<dbReference type="InterPro" id="IPR029063">
    <property type="entry name" value="SAM-dependent_MTases_sf"/>
</dbReference>
<evidence type="ECO:0000313" key="2">
    <source>
        <dbReference type="Proteomes" id="UP000032680"/>
    </source>
</evidence>
<dbReference type="AlphaFoldDB" id="A0A0D6P773"/>
<keyword evidence="2" id="KW-1185">Reference proteome</keyword>
<name>A0A0D6P773_9PROT</name>
<accession>A0A0D6P773</accession>
<dbReference type="Gene3D" id="3.40.50.150">
    <property type="entry name" value="Vaccinia Virus protein VP39"/>
    <property type="match status" value="1"/>
</dbReference>
<evidence type="ECO:0000313" key="1">
    <source>
        <dbReference type="EMBL" id="GAN76709.1"/>
    </source>
</evidence>
<dbReference type="SUPFAM" id="SSF53335">
    <property type="entry name" value="S-adenosyl-L-methionine-dependent methyltransferases"/>
    <property type="match status" value="1"/>
</dbReference>
<dbReference type="GO" id="GO:0008757">
    <property type="term" value="F:S-adenosylmethionine-dependent methyltransferase activity"/>
    <property type="evidence" value="ECO:0007669"/>
    <property type="project" value="InterPro"/>
</dbReference>
<reference evidence="1 2" key="1">
    <citation type="submission" date="2012-11" db="EMBL/GenBank/DDBJ databases">
        <title>Whole genome sequence of Acidisphaera rubrifaciens HS-AP3.</title>
        <authorList>
            <person name="Azuma Y."/>
            <person name="Higashiura N."/>
            <person name="Hirakawa H."/>
            <person name="Matsushita K."/>
        </authorList>
    </citation>
    <scope>NUCLEOTIDE SEQUENCE [LARGE SCALE GENOMIC DNA]</scope>
    <source>
        <strain evidence="1 2">HS-AP3</strain>
    </source>
</reference>
<dbReference type="OrthoDB" id="210346at2"/>
<dbReference type="EMBL" id="BANB01000148">
    <property type="protein sequence ID" value="GAN76709.1"/>
    <property type="molecule type" value="Genomic_DNA"/>
</dbReference>
<dbReference type="RefSeq" id="WP_048860580.1">
    <property type="nucleotide sequence ID" value="NZ_BANB01000148.1"/>
</dbReference>
<sequence length="308" mass="34683">MLIERDDIAVMPPAFDVAEYRRHNGDLVRMADDELAHHYVLHGADEGRRCSRVHDRGTFLALVPPAAGILEIGPFWAPAFRRPAFDVAYLDALDTEQLRRKAEADPNSAGSAVPEIDYVWTGQPYRTLIERTFDVVFSSHNIEHQPDLIGHFLDVADVLRPGGLMMLVIPDKRFCFDHFLPESDITEVVQARAQRRTRHSAAKVLADQMMHTHNDPPRHWRGDHGADPRHAPTNSYRLDCIRRIFAYEAAAHDGAGPYVDAHAWQFTPGGFAAVVDELEAAGLIPFRRLQVYPTVSGSFEFYAALARK</sequence>
<dbReference type="CDD" id="cd02440">
    <property type="entry name" value="AdoMet_MTases"/>
    <property type="match status" value="1"/>
</dbReference>